<dbReference type="GO" id="GO:0030288">
    <property type="term" value="C:outer membrane-bounded periplasmic space"/>
    <property type="evidence" value="ECO:0007669"/>
    <property type="project" value="TreeGrafter"/>
</dbReference>
<dbReference type="SUPFAM" id="SSF56601">
    <property type="entry name" value="beta-lactamase/transpeptidase-like"/>
    <property type="match status" value="1"/>
</dbReference>
<accession>A0A261EV40</accession>
<dbReference type="PANTHER" id="PTHR32282">
    <property type="entry name" value="BINDING PROTEIN TRANSPEPTIDASE, PUTATIVE-RELATED"/>
    <property type="match status" value="1"/>
</dbReference>
<dbReference type="SUPFAM" id="SSF53955">
    <property type="entry name" value="Lysozyme-like"/>
    <property type="match status" value="1"/>
</dbReference>
<evidence type="ECO:0000256" key="12">
    <source>
        <dbReference type="ARBA" id="ARBA00034000"/>
    </source>
</evidence>
<dbReference type="GO" id="GO:0008360">
    <property type="term" value="P:regulation of cell shape"/>
    <property type="evidence" value="ECO:0007669"/>
    <property type="project" value="UniProtKB-KW"/>
</dbReference>
<evidence type="ECO:0000256" key="13">
    <source>
        <dbReference type="ARBA" id="ARBA00049902"/>
    </source>
</evidence>
<dbReference type="PANTHER" id="PTHR32282:SF34">
    <property type="entry name" value="PENICILLIN-BINDING PROTEIN 1A"/>
    <property type="match status" value="1"/>
</dbReference>
<keyword evidence="4" id="KW-0645">Protease</keyword>
<comment type="catalytic activity">
    <reaction evidence="12">
        <text>Preferential cleavage: (Ac)2-L-Lys-D-Ala-|-D-Ala. Also transpeptidation of peptidyl-alanyl moieties that are N-acyl substituents of D-alanine.</text>
        <dbReference type="EC" id="3.4.16.4"/>
    </reaction>
</comment>
<evidence type="ECO:0000256" key="1">
    <source>
        <dbReference type="ARBA" id="ARBA00007090"/>
    </source>
</evidence>
<dbReference type="GO" id="GO:0009002">
    <property type="term" value="F:serine-type D-Ala-D-Ala carboxypeptidase activity"/>
    <property type="evidence" value="ECO:0007669"/>
    <property type="project" value="UniProtKB-EC"/>
</dbReference>
<sequence length="627" mass="65802">MRHILLAVVLAAAACLGILGYEYATLVIPQPDAFAVAQASTVYYSDGTTPIGKLAGDNRHIIDCSTLPDYVGNAIVASENRTFWTDSGIDLRGIARALFTNVTTGSRQGGSTITQQYAERYYLGETTTYPGKVKEALLALKIAQTQSKSTVLCNYMNTIYFGRGAYGIEEAALRYFGVSASQLTIPQAALLAGIIPAPNSWDPAVDATSAQQRFNRVISIMRDDGYLTQAEADAATMPDTIDYTSTDSSDFTGSNGYLLMMVEDELKSTDAFKDADIANGGYTIITTIDKDKQALMQQVASPATNGLGEPSGIETGGMSADPRTGAIIAIYAGDDYQSKQLNNATQAHYEPGSTMKAFSLIGAIENGVSVDSTYFNGNSPQTFAGLEKPVANYANKSYGNVTLTQATAYSVNTVFMRITEKLGPASVAQIAHDAGISSTLSDDSPFVTLGIDGVSVEDVTQAYATIANQGTKVSLHCVESVKDSSGVMMYAAPTNGTQVFDANTANLATQALRGPMQFGTARAAGASVGRAMAGKTGTANDNTAESIVGYTPSVVTTFAIWYPGTDGSAQTLPSWNGYSYGEGFPNVLYAKYMKQALAGTSAESFPQPTSTGIAGGSDGTWGTAGGM</sequence>
<dbReference type="PROSITE" id="PS51257">
    <property type="entry name" value="PROKAR_LIPOPROTEIN"/>
    <property type="match status" value="1"/>
</dbReference>
<keyword evidence="7" id="KW-0378">Hydrolase</keyword>
<dbReference type="GO" id="GO:0009252">
    <property type="term" value="P:peptidoglycan biosynthetic process"/>
    <property type="evidence" value="ECO:0007669"/>
    <property type="project" value="UniProtKB-KW"/>
</dbReference>
<dbReference type="Gene3D" id="1.10.3810.10">
    <property type="entry name" value="Biosynthetic peptidoglycan transglycosylase-like"/>
    <property type="match status" value="1"/>
</dbReference>
<evidence type="ECO:0000313" key="17">
    <source>
        <dbReference type="EMBL" id="OZG50730.1"/>
    </source>
</evidence>
<evidence type="ECO:0000256" key="2">
    <source>
        <dbReference type="ARBA" id="ARBA00007739"/>
    </source>
</evidence>
<dbReference type="FunFam" id="1.10.3810.10:FF:000001">
    <property type="entry name" value="Penicillin-binding protein 1A"/>
    <property type="match status" value="1"/>
</dbReference>
<evidence type="ECO:0000256" key="9">
    <source>
        <dbReference type="ARBA" id="ARBA00022984"/>
    </source>
</evidence>
<dbReference type="OrthoDB" id="9766909at2"/>
<keyword evidence="3" id="KW-0121">Carboxypeptidase</keyword>
<dbReference type="InterPro" id="IPR036950">
    <property type="entry name" value="PBP_transglycosylase"/>
</dbReference>
<dbReference type="InterPro" id="IPR023346">
    <property type="entry name" value="Lysozyme-like_dom_sf"/>
</dbReference>
<dbReference type="InterPro" id="IPR001264">
    <property type="entry name" value="Glyco_trans_51"/>
</dbReference>
<dbReference type="AlphaFoldDB" id="A0A261EV40"/>
<evidence type="ECO:0000256" key="14">
    <source>
        <dbReference type="SAM" id="MobiDB-lite"/>
    </source>
</evidence>
<evidence type="ECO:0000256" key="3">
    <source>
        <dbReference type="ARBA" id="ARBA00022645"/>
    </source>
</evidence>
<dbReference type="InterPro" id="IPR050396">
    <property type="entry name" value="Glycosyltr_51/Transpeptidase"/>
</dbReference>
<keyword evidence="5" id="KW-0328">Glycosyltransferase</keyword>
<feature type="compositionally biased region" description="Gly residues" evidence="14">
    <location>
        <begin position="613"/>
        <end position="627"/>
    </location>
</feature>
<comment type="similarity">
    <text evidence="1">In the C-terminal section; belongs to the transpeptidase family.</text>
</comment>
<dbReference type="GO" id="GO:0008955">
    <property type="term" value="F:peptidoglycan glycosyltransferase activity"/>
    <property type="evidence" value="ECO:0007669"/>
    <property type="project" value="UniProtKB-EC"/>
</dbReference>
<evidence type="ECO:0000256" key="4">
    <source>
        <dbReference type="ARBA" id="ARBA00022670"/>
    </source>
</evidence>
<comment type="caution">
    <text evidence="17">The sequence shown here is derived from an EMBL/GenBank/DDBJ whole genome shotgun (WGS) entry which is preliminary data.</text>
</comment>
<keyword evidence="10" id="KW-0511">Multifunctional enzyme</keyword>
<dbReference type="Proteomes" id="UP000216454">
    <property type="component" value="Unassembled WGS sequence"/>
</dbReference>
<evidence type="ECO:0000256" key="6">
    <source>
        <dbReference type="ARBA" id="ARBA00022679"/>
    </source>
</evidence>
<feature type="compositionally biased region" description="Polar residues" evidence="14">
    <location>
        <begin position="603"/>
        <end position="612"/>
    </location>
</feature>
<keyword evidence="6" id="KW-0808">Transferase</keyword>
<evidence type="ECO:0000259" key="15">
    <source>
        <dbReference type="Pfam" id="PF00905"/>
    </source>
</evidence>
<feature type="domain" description="Penicillin-binding protein transpeptidase" evidence="15">
    <location>
        <begin position="320"/>
        <end position="553"/>
    </location>
</feature>
<dbReference type="GO" id="GO:0006508">
    <property type="term" value="P:proteolysis"/>
    <property type="evidence" value="ECO:0007669"/>
    <property type="project" value="UniProtKB-KW"/>
</dbReference>
<dbReference type="InterPro" id="IPR001460">
    <property type="entry name" value="PCN-bd_Tpept"/>
</dbReference>
<keyword evidence="8" id="KW-0133">Cell shape</keyword>
<dbReference type="Pfam" id="PF00905">
    <property type="entry name" value="Transpeptidase"/>
    <property type="match status" value="1"/>
</dbReference>
<feature type="domain" description="Glycosyl transferase family 51" evidence="16">
    <location>
        <begin position="50"/>
        <end position="221"/>
    </location>
</feature>
<evidence type="ECO:0000256" key="8">
    <source>
        <dbReference type="ARBA" id="ARBA00022960"/>
    </source>
</evidence>
<dbReference type="RefSeq" id="WP_094691541.1">
    <property type="nucleotide sequence ID" value="NZ_MWWQ01000011.1"/>
</dbReference>
<evidence type="ECO:0000256" key="10">
    <source>
        <dbReference type="ARBA" id="ARBA00023268"/>
    </source>
</evidence>
<keyword evidence="11" id="KW-0961">Cell wall biogenesis/degradation</keyword>
<dbReference type="InterPro" id="IPR012338">
    <property type="entry name" value="Beta-lactam/transpept-like"/>
</dbReference>
<feature type="region of interest" description="Disordered" evidence="14">
    <location>
        <begin position="603"/>
        <end position="627"/>
    </location>
</feature>
<evidence type="ECO:0000313" key="18">
    <source>
        <dbReference type="Proteomes" id="UP000216454"/>
    </source>
</evidence>
<dbReference type="GO" id="GO:0008658">
    <property type="term" value="F:penicillin binding"/>
    <property type="evidence" value="ECO:0007669"/>
    <property type="project" value="InterPro"/>
</dbReference>
<reference evidence="17 18" key="1">
    <citation type="journal article" date="2017" name="BMC Genomics">
        <title>Comparative genomic and phylogenomic analyses of the Bifidobacteriaceae family.</title>
        <authorList>
            <person name="Lugli G.A."/>
            <person name="Milani C."/>
            <person name="Turroni F."/>
            <person name="Duranti S."/>
            <person name="Mancabelli L."/>
            <person name="Mangifesta M."/>
            <person name="Ferrario C."/>
            <person name="Modesto M."/>
            <person name="Mattarelli P."/>
            <person name="Jiri K."/>
            <person name="van Sinderen D."/>
            <person name="Ventura M."/>
        </authorList>
    </citation>
    <scope>NUCLEOTIDE SEQUENCE [LARGE SCALE GENOMIC DNA]</scope>
    <source>
        <strain evidence="17 18">DSM 24744</strain>
    </source>
</reference>
<evidence type="ECO:0000256" key="5">
    <source>
        <dbReference type="ARBA" id="ARBA00022676"/>
    </source>
</evidence>
<keyword evidence="9" id="KW-0573">Peptidoglycan synthesis</keyword>
<dbReference type="GO" id="GO:0071555">
    <property type="term" value="P:cell wall organization"/>
    <property type="evidence" value="ECO:0007669"/>
    <property type="project" value="UniProtKB-KW"/>
</dbReference>
<comment type="catalytic activity">
    <reaction evidence="13">
        <text>[GlcNAc-(1-&gt;4)-Mur2Ac(oyl-L-Ala-gamma-D-Glu-L-Lys-D-Ala-D-Ala)](n)-di-trans,octa-cis-undecaprenyl diphosphate + beta-D-GlcNAc-(1-&gt;4)-Mur2Ac(oyl-L-Ala-gamma-D-Glu-L-Lys-D-Ala-D-Ala)-di-trans,octa-cis-undecaprenyl diphosphate = [GlcNAc-(1-&gt;4)-Mur2Ac(oyl-L-Ala-gamma-D-Glu-L-Lys-D-Ala-D-Ala)](n+1)-di-trans,octa-cis-undecaprenyl diphosphate + di-trans,octa-cis-undecaprenyl diphosphate + H(+)</text>
        <dbReference type="Rhea" id="RHEA:23708"/>
        <dbReference type="Rhea" id="RHEA-COMP:9602"/>
        <dbReference type="Rhea" id="RHEA-COMP:9603"/>
        <dbReference type="ChEBI" id="CHEBI:15378"/>
        <dbReference type="ChEBI" id="CHEBI:58405"/>
        <dbReference type="ChEBI" id="CHEBI:60033"/>
        <dbReference type="ChEBI" id="CHEBI:78435"/>
        <dbReference type="EC" id="2.4.99.28"/>
    </reaction>
</comment>
<organism evidence="17 18">
    <name type="scientific">Pseudoscardovia suis</name>
    <dbReference type="NCBI Taxonomy" id="987063"/>
    <lineage>
        <taxon>Bacteria</taxon>
        <taxon>Bacillati</taxon>
        <taxon>Actinomycetota</taxon>
        <taxon>Actinomycetes</taxon>
        <taxon>Bifidobacteriales</taxon>
        <taxon>Bifidobacteriaceae</taxon>
        <taxon>Pseudoscardovia</taxon>
    </lineage>
</organism>
<evidence type="ECO:0000259" key="16">
    <source>
        <dbReference type="Pfam" id="PF00912"/>
    </source>
</evidence>
<dbReference type="Pfam" id="PF00912">
    <property type="entry name" value="Transgly"/>
    <property type="match status" value="1"/>
</dbReference>
<evidence type="ECO:0000256" key="7">
    <source>
        <dbReference type="ARBA" id="ARBA00022801"/>
    </source>
</evidence>
<protein>
    <submittedName>
        <fullName evidence="17">Penicillin-binding protein</fullName>
    </submittedName>
</protein>
<proteinExistence type="inferred from homology"/>
<name>A0A261EV40_9BIFI</name>
<evidence type="ECO:0000256" key="11">
    <source>
        <dbReference type="ARBA" id="ARBA00023316"/>
    </source>
</evidence>
<gene>
    <name evidence="17" type="ORF">PSSU_1166</name>
</gene>
<dbReference type="Gene3D" id="3.40.710.10">
    <property type="entry name" value="DD-peptidase/beta-lactamase superfamily"/>
    <property type="match status" value="1"/>
</dbReference>
<dbReference type="EMBL" id="MWWQ01000011">
    <property type="protein sequence ID" value="OZG50730.1"/>
    <property type="molecule type" value="Genomic_DNA"/>
</dbReference>
<comment type="similarity">
    <text evidence="2">In the N-terminal section; belongs to the glycosyltransferase 51 family.</text>
</comment>
<keyword evidence="18" id="KW-1185">Reference proteome</keyword>